<dbReference type="Proteomes" id="UP000022082">
    <property type="component" value="Unassembled WGS sequence"/>
</dbReference>
<reference evidence="1 2" key="1">
    <citation type="submission" date="2014-02" db="EMBL/GenBank/DDBJ databases">
        <authorList>
            <person name="Sears C."/>
            <person name="Carroll K."/>
            <person name="Sack B.R."/>
            <person name="Qadri F."/>
            <person name="Myers L.L."/>
            <person name="Chung G.-T."/>
            <person name="Escheverria P."/>
            <person name="Fraser C.M."/>
            <person name="Sadzewicz L."/>
            <person name="Shefchek K.A."/>
            <person name="Tallon L."/>
            <person name="Das S.P."/>
            <person name="Daugherty S."/>
            <person name="Mongodin E.F."/>
        </authorList>
    </citation>
    <scope>NUCLEOTIDE SEQUENCE [LARGE SCALE GENOMIC DNA]</scope>
    <source>
        <strain evidence="1 2">S36L11</strain>
    </source>
</reference>
<protein>
    <submittedName>
        <fullName evidence="1">Putative polysaccharide biosynthesis domain protein</fullName>
    </submittedName>
</protein>
<gene>
    <name evidence="1" type="ORF">M136_0729</name>
</gene>
<organism evidence="1 2">
    <name type="scientific">Bacteroides fragilis str. S36L11</name>
    <dbReference type="NCBI Taxonomy" id="1339327"/>
    <lineage>
        <taxon>Bacteria</taxon>
        <taxon>Pseudomonadati</taxon>
        <taxon>Bacteroidota</taxon>
        <taxon>Bacteroidia</taxon>
        <taxon>Bacteroidales</taxon>
        <taxon>Bacteroidaceae</taxon>
        <taxon>Bacteroides</taxon>
    </lineage>
</organism>
<name>A0A015YD95_BACFG</name>
<dbReference type="AlphaFoldDB" id="A0A015YD95"/>
<proteinExistence type="predicted"/>
<sequence>MLYVASFVLFLLLLNQFAAETNRVLPYKTWLFGRGYDHYGF</sequence>
<evidence type="ECO:0000313" key="2">
    <source>
        <dbReference type="Proteomes" id="UP000022082"/>
    </source>
</evidence>
<comment type="caution">
    <text evidence="1">The sequence shown here is derived from an EMBL/GenBank/DDBJ whole genome shotgun (WGS) entry which is preliminary data.</text>
</comment>
<dbReference type="EMBL" id="JGDJ01000147">
    <property type="protein sequence ID" value="EXZ29947.1"/>
    <property type="molecule type" value="Genomic_DNA"/>
</dbReference>
<dbReference type="PATRIC" id="fig|1339327.3.peg.1393"/>
<evidence type="ECO:0000313" key="1">
    <source>
        <dbReference type="EMBL" id="EXZ29947.1"/>
    </source>
</evidence>
<accession>A0A015YD95</accession>